<evidence type="ECO:0000313" key="4">
    <source>
        <dbReference type="EMBL" id="KMW22742.1"/>
    </source>
</evidence>
<keyword evidence="3" id="KW-0411">Iron-sulfur</keyword>
<organism evidence="4 5">
    <name type="scientific">[Clostridium] citroniae WAL-19142</name>
    <dbReference type="NCBI Taxonomy" id="742734"/>
    <lineage>
        <taxon>Bacteria</taxon>
        <taxon>Bacillati</taxon>
        <taxon>Bacillota</taxon>
        <taxon>Clostridia</taxon>
        <taxon>Lachnospirales</taxon>
        <taxon>Lachnospiraceae</taxon>
        <taxon>Enterocloster</taxon>
    </lineage>
</organism>
<keyword evidence="1" id="KW-0479">Metal-binding</keyword>
<dbReference type="Gene3D" id="3.40.30.10">
    <property type="entry name" value="Glutaredoxin"/>
    <property type="match status" value="1"/>
</dbReference>
<name>A0A0J9CCA0_9FIRM</name>
<protein>
    <recommendedName>
        <fullName evidence="6">Ferredoxin</fullName>
    </recommendedName>
</protein>
<gene>
    <name evidence="4" type="ORF">HMPREF9470_01277</name>
</gene>
<dbReference type="EMBL" id="ADLK01000008">
    <property type="protein sequence ID" value="KMW22742.1"/>
    <property type="molecule type" value="Genomic_DNA"/>
</dbReference>
<accession>A0A0J9CCA0</accession>
<dbReference type="PANTHER" id="PTHR43578:SF3">
    <property type="entry name" value="NADH-QUINONE OXIDOREDUCTASE SUBUNIT F"/>
    <property type="match status" value="1"/>
</dbReference>
<dbReference type="InterPro" id="IPR036249">
    <property type="entry name" value="Thioredoxin-like_sf"/>
</dbReference>
<dbReference type="GO" id="GO:0051536">
    <property type="term" value="F:iron-sulfur cluster binding"/>
    <property type="evidence" value="ECO:0007669"/>
    <property type="project" value="UniProtKB-KW"/>
</dbReference>
<sequence length="125" mass="13631">MKTLAELQAIREKMQSQVNLRAEDHSHTRVVVGMATCGIAAGARPVLNTLAQEVQSRGLTNKISVTQTGCIGLCQYEPIVEVMEPGKEKVTYVKMNPDKALEVMERHLIGGHPVEKYTMGAAGLK</sequence>
<dbReference type="PANTHER" id="PTHR43578">
    <property type="entry name" value="NADH-QUINONE OXIDOREDUCTASE SUBUNIT F"/>
    <property type="match status" value="1"/>
</dbReference>
<dbReference type="GeneID" id="93164724"/>
<dbReference type="PATRIC" id="fig|742734.4.peg.1371"/>
<dbReference type="AlphaFoldDB" id="A0A0J9CCA0"/>
<dbReference type="GO" id="GO:0046872">
    <property type="term" value="F:metal ion binding"/>
    <property type="evidence" value="ECO:0007669"/>
    <property type="project" value="UniProtKB-KW"/>
</dbReference>
<proteinExistence type="predicted"/>
<evidence type="ECO:0000313" key="5">
    <source>
        <dbReference type="Proteomes" id="UP000037392"/>
    </source>
</evidence>
<dbReference type="RefSeq" id="WP_007862865.1">
    <property type="nucleotide sequence ID" value="NZ_KQ235876.1"/>
</dbReference>
<evidence type="ECO:0000256" key="2">
    <source>
        <dbReference type="ARBA" id="ARBA00023004"/>
    </source>
</evidence>
<evidence type="ECO:0008006" key="6">
    <source>
        <dbReference type="Google" id="ProtNLM"/>
    </source>
</evidence>
<evidence type="ECO:0000256" key="3">
    <source>
        <dbReference type="ARBA" id="ARBA00023014"/>
    </source>
</evidence>
<dbReference type="CDD" id="cd02980">
    <property type="entry name" value="TRX_Fd_family"/>
    <property type="match status" value="1"/>
</dbReference>
<evidence type="ECO:0000256" key="1">
    <source>
        <dbReference type="ARBA" id="ARBA00022723"/>
    </source>
</evidence>
<dbReference type="Proteomes" id="UP000037392">
    <property type="component" value="Unassembled WGS sequence"/>
</dbReference>
<dbReference type="SUPFAM" id="SSF52833">
    <property type="entry name" value="Thioredoxin-like"/>
    <property type="match status" value="1"/>
</dbReference>
<comment type="caution">
    <text evidence="4">The sequence shown here is derived from an EMBL/GenBank/DDBJ whole genome shotgun (WGS) entry which is preliminary data.</text>
</comment>
<dbReference type="OrthoDB" id="9800692at2"/>
<reference evidence="4 5" key="1">
    <citation type="submission" date="2011-04" db="EMBL/GenBank/DDBJ databases">
        <title>The Genome Sequence of Clostridium citroniae WAL-19142.</title>
        <authorList>
            <consortium name="The Broad Institute Genome Sequencing Platform"/>
            <person name="Earl A."/>
            <person name="Ward D."/>
            <person name="Feldgarden M."/>
            <person name="Gevers D."/>
            <person name="Warren Y.A."/>
            <person name="Tyrrell K.L."/>
            <person name="Citron D.M."/>
            <person name="Goldstein E.J."/>
            <person name="Daigneault M."/>
            <person name="Allen-Vercoe E."/>
            <person name="Young S.K."/>
            <person name="Zeng Q."/>
            <person name="Gargeya S."/>
            <person name="Fitzgerald M."/>
            <person name="Haas B."/>
            <person name="Abouelleil A."/>
            <person name="Alvarado L."/>
            <person name="Arachchi H.M."/>
            <person name="Berlin A."/>
            <person name="Brown A."/>
            <person name="Chapman S.B."/>
            <person name="Chen Z."/>
            <person name="Dunbar C."/>
            <person name="Freedman E."/>
            <person name="Gearin G."/>
            <person name="Gellesch M."/>
            <person name="Goldberg J."/>
            <person name="Griggs A."/>
            <person name="Gujja S."/>
            <person name="Heilman E.R."/>
            <person name="Heiman D."/>
            <person name="Howarth C."/>
            <person name="Larson L."/>
            <person name="Lui A."/>
            <person name="MacDonald P.J."/>
            <person name="Mehta T."/>
            <person name="Montmayeur A."/>
            <person name="Murphy C."/>
            <person name="Neiman D."/>
            <person name="Pearson M."/>
            <person name="Priest M."/>
            <person name="Roberts A."/>
            <person name="Saif S."/>
            <person name="Shea T."/>
            <person name="Shenoy N."/>
            <person name="Sisk P."/>
            <person name="Stolte C."/>
            <person name="Sykes S."/>
            <person name="White J."/>
            <person name="Yandava C."/>
            <person name="Wortman J."/>
            <person name="Nusbaum C."/>
            <person name="Birren B."/>
        </authorList>
    </citation>
    <scope>NUCLEOTIDE SEQUENCE [LARGE SCALE GENOMIC DNA]</scope>
    <source>
        <strain evidence="4 5">WAL-19142</strain>
    </source>
</reference>
<keyword evidence="2" id="KW-0408">Iron</keyword>